<evidence type="ECO:0008006" key="3">
    <source>
        <dbReference type="Google" id="ProtNLM"/>
    </source>
</evidence>
<dbReference type="SUPFAM" id="SSF52047">
    <property type="entry name" value="RNI-like"/>
    <property type="match status" value="1"/>
</dbReference>
<reference evidence="1 2" key="1">
    <citation type="journal article" date="2016" name="Mol. Biol. Evol.">
        <title>Comparative Genomics of Early-Diverging Mushroom-Forming Fungi Provides Insights into the Origins of Lignocellulose Decay Capabilities.</title>
        <authorList>
            <person name="Nagy L.G."/>
            <person name="Riley R."/>
            <person name="Tritt A."/>
            <person name="Adam C."/>
            <person name="Daum C."/>
            <person name="Floudas D."/>
            <person name="Sun H."/>
            <person name="Yadav J.S."/>
            <person name="Pangilinan J."/>
            <person name="Larsson K.H."/>
            <person name="Matsuura K."/>
            <person name="Barry K."/>
            <person name="Labutti K."/>
            <person name="Kuo R."/>
            <person name="Ohm R.A."/>
            <person name="Bhattacharya S.S."/>
            <person name="Shirouzu T."/>
            <person name="Yoshinaga Y."/>
            <person name="Martin F.M."/>
            <person name="Grigoriev I.V."/>
            <person name="Hibbett D.S."/>
        </authorList>
    </citation>
    <scope>NUCLEOTIDE SEQUENCE [LARGE SCALE GENOMIC DNA]</scope>
    <source>
        <strain evidence="1 2">HHB12029</strain>
    </source>
</reference>
<accession>A0A165F2A4</accession>
<organism evidence="1 2">
    <name type="scientific">Exidia glandulosa HHB12029</name>
    <dbReference type="NCBI Taxonomy" id="1314781"/>
    <lineage>
        <taxon>Eukaryota</taxon>
        <taxon>Fungi</taxon>
        <taxon>Dikarya</taxon>
        <taxon>Basidiomycota</taxon>
        <taxon>Agaricomycotina</taxon>
        <taxon>Agaricomycetes</taxon>
        <taxon>Auriculariales</taxon>
        <taxon>Exidiaceae</taxon>
        <taxon>Exidia</taxon>
    </lineage>
</organism>
<gene>
    <name evidence="1" type="ORF">EXIGLDRAFT_183049</name>
</gene>
<sequence length="322" mass="35845">MASAVLTLSTNVDLDTALRATAASLSFARSIISITVTVTERGQWLTDDKLVDLLIRCPYLRVFVLQRWTFKELSADSLTRLADHDALRYITHWTIGSKGALSVSSMFSLLSLMPSLRSLHFGAVTDEGLAAMDSPVSLPTPACRLQELVVSDDLSIDFVHYPQLLSNSHDTLEYLKLSWIKTFDKPVEVALVQAIAPCTRLRSIESIGNTIPAPSLITACTQLECLALTHPPLKPEIAAFARHGARLRELRLVRLHHGDDLDQLDTYWFDLEDALSQLPSVRVLRLLFKGDISERSQGCYALAVAECERRRIDLFTSVDKGR</sequence>
<protein>
    <recommendedName>
        <fullName evidence="3">F-box domain-containing protein</fullName>
    </recommendedName>
</protein>
<dbReference type="Proteomes" id="UP000077266">
    <property type="component" value="Unassembled WGS sequence"/>
</dbReference>
<dbReference type="InParanoid" id="A0A165F2A4"/>
<dbReference type="OrthoDB" id="3313943at2759"/>
<proteinExistence type="predicted"/>
<dbReference type="InterPro" id="IPR032675">
    <property type="entry name" value="LRR_dom_sf"/>
</dbReference>
<dbReference type="Gene3D" id="3.80.10.10">
    <property type="entry name" value="Ribonuclease Inhibitor"/>
    <property type="match status" value="1"/>
</dbReference>
<dbReference type="AlphaFoldDB" id="A0A165F2A4"/>
<keyword evidence="2" id="KW-1185">Reference proteome</keyword>
<name>A0A165F2A4_EXIGL</name>
<dbReference type="EMBL" id="KV426105">
    <property type="protein sequence ID" value="KZV88220.1"/>
    <property type="molecule type" value="Genomic_DNA"/>
</dbReference>
<evidence type="ECO:0000313" key="1">
    <source>
        <dbReference type="EMBL" id="KZV88220.1"/>
    </source>
</evidence>
<evidence type="ECO:0000313" key="2">
    <source>
        <dbReference type="Proteomes" id="UP000077266"/>
    </source>
</evidence>